<evidence type="ECO:0000256" key="2">
    <source>
        <dbReference type="SAM" id="SignalP"/>
    </source>
</evidence>
<reference evidence="4 5" key="1">
    <citation type="submission" date="2019-08" db="EMBL/GenBank/DDBJ databases">
        <title>In-depth cultivation of the pig gut microbiome towards novel bacterial diversity and tailored functional studies.</title>
        <authorList>
            <person name="Wylensek D."/>
            <person name="Hitch T.C.A."/>
            <person name="Clavel T."/>
        </authorList>
    </citation>
    <scope>NUCLEOTIDE SEQUENCE [LARGE SCALE GENOMIC DNA]</scope>
    <source>
        <strain evidence="4 5">BBE-744-WT-12</strain>
    </source>
</reference>
<organism evidence="4 5">
    <name type="scientific">Victivallis lenta</name>
    <dbReference type="NCBI Taxonomy" id="2606640"/>
    <lineage>
        <taxon>Bacteria</taxon>
        <taxon>Pseudomonadati</taxon>
        <taxon>Lentisphaerota</taxon>
        <taxon>Lentisphaeria</taxon>
        <taxon>Victivallales</taxon>
        <taxon>Victivallaceae</taxon>
        <taxon>Victivallis</taxon>
    </lineage>
</organism>
<comment type="caution">
    <text evidence="4">The sequence shown here is derived from an EMBL/GenBank/DDBJ whole genome shotgun (WGS) entry which is preliminary data.</text>
</comment>
<dbReference type="RefSeq" id="WP_154418217.1">
    <property type="nucleotide sequence ID" value="NZ_VUNS01000009.1"/>
</dbReference>
<keyword evidence="5" id="KW-1185">Reference proteome</keyword>
<dbReference type="Gene3D" id="2.60.120.430">
    <property type="entry name" value="Galactose-binding lectin"/>
    <property type="match status" value="1"/>
</dbReference>
<dbReference type="EMBL" id="VUNS01000009">
    <property type="protein sequence ID" value="MST97331.1"/>
    <property type="molecule type" value="Genomic_DNA"/>
</dbReference>
<feature type="coiled-coil region" evidence="1">
    <location>
        <begin position="1192"/>
        <end position="1219"/>
    </location>
</feature>
<evidence type="ECO:0000259" key="3">
    <source>
        <dbReference type="Pfam" id="PF11721"/>
    </source>
</evidence>
<feature type="domain" description="Malectin" evidence="3">
    <location>
        <begin position="1281"/>
        <end position="1420"/>
    </location>
</feature>
<accession>A0A844G3Y3</accession>
<evidence type="ECO:0000313" key="5">
    <source>
        <dbReference type="Proteomes" id="UP000435649"/>
    </source>
</evidence>
<feature type="chain" id="PRO_5032961121" description="Malectin domain-containing protein" evidence="2">
    <location>
        <begin position="20"/>
        <end position="1441"/>
    </location>
</feature>
<gene>
    <name evidence="4" type="ORF">FYJ85_09785</name>
</gene>
<dbReference type="Gene3D" id="3.20.20.80">
    <property type="entry name" value="Glycosidases"/>
    <property type="match status" value="1"/>
</dbReference>
<dbReference type="Pfam" id="PF13385">
    <property type="entry name" value="Laminin_G_3"/>
    <property type="match status" value="1"/>
</dbReference>
<dbReference type="Gene3D" id="2.60.120.200">
    <property type="match status" value="1"/>
</dbReference>
<dbReference type="Proteomes" id="UP000435649">
    <property type="component" value="Unassembled WGS sequence"/>
</dbReference>
<dbReference type="SUPFAM" id="SSF49899">
    <property type="entry name" value="Concanavalin A-like lectins/glucanases"/>
    <property type="match status" value="1"/>
</dbReference>
<evidence type="ECO:0000256" key="1">
    <source>
        <dbReference type="SAM" id="Coils"/>
    </source>
</evidence>
<dbReference type="Pfam" id="PF11721">
    <property type="entry name" value="Malectin"/>
    <property type="match status" value="1"/>
</dbReference>
<dbReference type="InterPro" id="IPR013320">
    <property type="entry name" value="ConA-like_dom_sf"/>
</dbReference>
<dbReference type="InterPro" id="IPR017853">
    <property type="entry name" value="GH"/>
</dbReference>
<proteinExistence type="predicted"/>
<sequence>MNRWMVSAALIAAAGVLYAETVRFDDEPQKMLTVKTRRKEMKTVPLFDGGGRTNFRFAAEFQTFNLNPAGQHCGFLLVGSRRKLHLLTRGDTVNYVPLSGGEEAIGPIAPKLSGTLSNAWTKLELEYRGGFIEISCNRKYVGSIDFDLGELAEVQAYGYRGDLALRSASLEELEAANTAADPAAPPILYAPFDGTADAGPVRAAGSGGVSFEPGLSGQAAVIRTLRNGNSGICFPVRLNPSQGAFSFWFRPDWEGEVRDSMPWYHLLTGQDESGKNAVNIFWWNWLRADFPRRGDLEPVSLARMMRAINHPGDWIHLAFVYDNSGWSTIYVNALPYKIGSTWMDEKPVRIGNFDFGKVKQLLVGSAPETNGLVRAADGAIDEFKVYNRPLTWREVSAEFRRFVPFDLMLDKAAFTTDEEVVLEVAAAPADFYSVPKPDGYDPDEPLAARKLTLKLCDPEEKKVLCRGSFNPVGTTGVQRFALRAGKLPQKLYHLQAEIENPEGVPARRSFPVTVYRPEYERKTAAAGTELKIGARIFTRDLTAPPLSGFLADAPVRQGSSEAGKYTEAGERKGNRFAFEIPFGAMHRRGRPVLLEIEWPDDKPRSMGLYLYVKSDEAMHRDRLEGGIQAGDEYPNSGRMVKTRYLFYPGESRYLFEARTMIDHLPAAVSRVSVYELPEGLPGLAVKMPDGCRPRSFGHLDEDQTVDMTFGYDIESRVRSPFRTGRVADRLAEYMNYTGQNMLSYSLLRYDFCFYPLNNYVGNGLLPYAPGDVPLFLRMLHGSGIDFVSSVNIYNLPEFNLQPQNRAALREKGFLLYDYRDEAAESAAPNFFHPEARRLILDHIRRIVGRYGNLPGFRGIDLWGGFTLNAEHGYDNWTAGEFARLRNIALPESMKERYELLNGRYRDEWLKFRADGLTSFLTEVAAVVKAANPALSTVLSVSGEPLRGSYALESGDGIDTAKWYYENSALDLGAAAKIPGFRLAAMRFATDYRWAKHWGKPESTIDEQLYDFERMKPFGPAGVANSYLQYFETFNDSLQPDVFKAYFQNADVKPHGRFFLKELVFNVAAADASRILIGAQPIGTWGRDAEAREFARAYTALPAEPFTLAEGPHDPVTVRYFEAKDGTYFYAASLLWDAGAVTLSLPADTIVTDLSTGESLAVPPDGKLTLPLKAYELRSFFTPGKVAPKVEGAQISERQRQAAAKRLKELDRTLEFLRKAGLASDRAEKKLGEAKRAVGRNEYAEAHRLLFSKLLNGVIRQLPPAENGHLLKRQEMIRASRFAVNCGSGEYDYYVAKDGTLFFPDHPWDGVYGSVSDGSQIGRAIQNIEGTDDPELYATEAYNLDAYRFKVRNGAYTVRVYLKIGYEPNAKEGRGVFTLTVNGRRFLDNFDLFRETGSFNRAIVREMKGIEVTDGMLTLDFTVPDGVHPSVRFLNAIEVIPE</sequence>
<feature type="signal peptide" evidence="2">
    <location>
        <begin position="1"/>
        <end position="19"/>
    </location>
</feature>
<keyword evidence="2" id="KW-0732">Signal</keyword>
<keyword evidence="1" id="KW-0175">Coiled coil</keyword>
<dbReference type="InterPro" id="IPR021720">
    <property type="entry name" value="Malectin_dom"/>
</dbReference>
<protein>
    <recommendedName>
        <fullName evidence="3">Malectin domain-containing protein</fullName>
    </recommendedName>
</protein>
<evidence type="ECO:0000313" key="4">
    <source>
        <dbReference type="EMBL" id="MST97331.1"/>
    </source>
</evidence>
<dbReference type="SUPFAM" id="SSF51445">
    <property type="entry name" value="(Trans)glycosidases"/>
    <property type="match status" value="1"/>
</dbReference>
<name>A0A844G3Y3_9BACT</name>